<evidence type="ECO:0000313" key="2">
    <source>
        <dbReference type="Proteomes" id="UP000037904"/>
    </source>
</evidence>
<dbReference type="AlphaFoldDB" id="A0A0N0DC02"/>
<protein>
    <submittedName>
        <fullName evidence="1">Peptidase c14 caspase catalytic subunit p20</fullName>
    </submittedName>
</protein>
<organism evidence="1 2">
    <name type="scientific">Fusarium langsethiae</name>
    <dbReference type="NCBI Taxonomy" id="179993"/>
    <lineage>
        <taxon>Eukaryota</taxon>
        <taxon>Fungi</taxon>
        <taxon>Dikarya</taxon>
        <taxon>Ascomycota</taxon>
        <taxon>Pezizomycotina</taxon>
        <taxon>Sordariomycetes</taxon>
        <taxon>Hypocreomycetidae</taxon>
        <taxon>Hypocreales</taxon>
        <taxon>Nectriaceae</taxon>
        <taxon>Fusarium</taxon>
    </lineage>
</organism>
<proteinExistence type="predicted"/>
<accession>A0A0N0DC02</accession>
<reference evidence="1 2" key="1">
    <citation type="submission" date="2015-04" db="EMBL/GenBank/DDBJ databases">
        <title>The draft genome sequence of Fusarium langsethiae, a T-2/HT-2 mycotoxin producer.</title>
        <authorList>
            <person name="Lysoe E."/>
            <person name="Divon H.H."/>
            <person name="Terzi V."/>
            <person name="Orru L."/>
            <person name="Lamontanara A."/>
            <person name="Kolseth A.-K."/>
            <person name="Frandsen R.J."/>
            <person name="Nielsen K."/>
            <person name="Thrane U."/>
        </authorList>
    </citation>
    <scope>NUCLEOTIDE SEQUENCE [LARGE SCALE GENOMIC DNA]</scope>
    <source>
        <strain evidence="1 2">Fl201059</strain>
    </source>
</reference>
<sequence length="292" mass="32016">MWIKLANLFNDHSSHPVSGNPPIPRELGLLIASPFEGLSGPPDDVASMEVILKTQGFSILQCYGQNATRANILEAWDNLIGSISSADDTVTIYSSGRSGIIDDWEEIGHVIQDESHRYQYVVPMDLKECRSHMTRSQTKTLNQGQGSIYEDTPVCISLDNKGGAELPVSGSFINVKGGIVALFGESTMAGYGSHEFGLGLVWPKDVSKTNPITEHLFFIITDDPVDLGHFETAPPVNELRQSDLLLLEERAFGLVTGTVRKTDQKNSRKGRYDTQHFSAHTVPHGICNSYGL</sequence>
<dbReference type="Gene3D" id="3.40.50.1460">
    <property type="match status" value="1"/>
</dbReference>
<evidence type="ECO:0000313" key="1">
    <source>
        <dbReference type="EMBL" id="KPA37494.1"/>
    </source>
</evidence>
<name>A0A0N0DC02_FUSLA</name>
<dbReference type="Proteomes" id="UP000037904">
    <property type="component" value="Unassembled WGS sequence"/>
</dbReference>
<dbReference type="EMBL" id="JXCE01000405">
    <property type="protein sequence ID" value="KPA37494.1"/>
    <property type="molecule type" value="Genomic_DNA"/>
</dbReference>
<dbReference type="OrthoDB" id="3223806at2759"/>
<keyword evidence="2" id="KW-1185">Reference proteome</keyword>
<gene>
    <name evidence="1" type="ORF">FLAG1_09688</name>
</gene>
<comment type="caution">
    <text evidence="1">The sequence shown here is derived from an EMBL/GenBank/DDBJ whole genome shotgun (WGS) entry which is preliminary data.</text>
</comment>